<feature type="compositionally biased region" description="Basic residues" evidence="1">
    <location>
        <begin position="106"/>
        <end position="118"/>
    </location>
</feature>
<dbReference type="PANTHER" id="PTHR13500">
    <property type="entry name" value="NUCLEOLAR PRERIBOSOMAL-ASSOCIATED PROTEIN 1"/>
    <property type="match status" value="1"/>
</dbReference>
<dbReference type="Proteomes" id="UP001203297">
    <property type="component" value="Unassembled WGS sequence"/>
</dbReference>
<dbReference type="InterPro" id="IPR047313">
    <property type="entry name" value="SMN_C"/>
</dbReference>
<dbReference type="InterPro" id="IPR032436">
    <property type="entry name" value="URB1_C"/>
</dbReference>
<evidence type="ECO:0000259" key="3">
    <source>
        <dbReference type="Pfam" id="PF16201"/>
    </source>
</evidence>
<feature type="region of interest" description="Disordered" evidence="1">
    <location>
        <begin position="92"/>
        <end position="133"/>
    </location>
</feature>
<feature type="compositionally biased region" description="Polar residues" evidence="1">
    <location>
        <begin position="235"/>
        <end position="265"/>
    </location>
</feature>
<feature type="compositionally biased region" description="Basic and acidic residues" evidence="1">
    <location>
        <begin position="45"/>
        <end position="71"/>
    </location>
</feature>
<feature type="compositionally biased region" description="Basic and acidic residues" evidence="1">
    <location>
        <begin position="163"/>
        <end position="176"/>
    </location>
</feature>
<feature type="region of interest" description="Disordered" evidence="1">
    <location>
        <begin position="793"/>
        <end position="820"/>
    </location>
</feature>
<dbReference type="InterPro" id="IPR021714">
    <property type="entry name" value="URB1_N"/>
</dbReference>
<feature type="region of interest" description="Disordered" evidence="1">
    <location>
        <begin position="161"/>
        <end position="202"/>
    </location>
</feature>
<organism evidence="5 6">
    <name type="scientific">Multifurca ochricompacta</name>
    <dbReference type="NCBI Taxonomy" id="376703"/>
    <lineage>
        <taxon>Eukaryota</taxon>
        <taxon>Fungi</taxon>
        <taxon>Dikarya</taxon>
        <taxon>Basidiomycota</taxon>
        <taxon>Agaricomycotina</taxon>
        <taxon>Agaricomycetes</taxon>
        <taxon>Russulales</taxon>
        <taxon>Russulaceae</taxon>
        <taxon>Multifurca</taxon>
    </lineage>
</organism>
<evidence type="ECO:0000313" key="5">
    <source>
        <dbReference type="EMBL" id="KAI0301899.1"/>
    </source>
</evidence>
<dbReference type="EMBL" id="WTXG01000012">
    <property type="protein sequence ID" value="KAI0301899.1"/>
    <property type="molecule type" value="Genomic_DNA"/>
</dbReference>
<dbReference type="InterPro" id="IPR006994">
    <property type="entry name" value="TCF25/Rqc1"/>
</dbReference>
<feature type="compositionally biased region" description="Acidic residues" evidence="1">
    <location>
        <begin position="940"/>
        <end position="968"/>
    </location>
</feature>
<feature type="region of interest" description="Disordered" evidence="1">
    <location>
        <begin position="19"/>
        <end position="76"/>
    </location>
</feature>
<name>A0AAD4M4S6_9AGAM</name>
<protein>
    <submittedName>
        <fullName evidence="5">Transcriptional repressor TCF25-domain-containing protein</fullName>
    </submittedName>
</protein>
<feature type="domain" description="URB1 N-terminal" evidence="2">
    <location>
        <begin position="1290"/>
        <end position="1463"/>
    </location>
</feature>
<evidence type="ECO:0000256" key="1">
    <source>
        <dbReference type="SAM" id="MobiDB-lite"/>
    </source>
</evidence>
<dbReference type="GO" id="GO:0000463">
    <property type="term" value="P:maturation of LSU-rRNA from tricistronic rRNA transcript (SSU-rRNA, 5.8S rRNA, LSU-rRNA)"/>
    <property type="evidence" value="ECO:0007669"/>
    <property type="project" value="TreeGrafter"/>
</dbReference>
<feature type="compositionally biased region" description="Basic and acidic residues" evidence="1">
    <location>
        <begin position="184"/>
        <end position="202"/>
    </location>
</feature>
<accession>A0AAD4M4S6</accession>
<dbReference type="GO" id="GO:0005730">
    <property type="term" value="C:nucleolus"/>
    <property type="evidence" value="ECO:0007669"/>
    <property type="project" value="TreeGrafter"/>
</dbReference>
<dbReference type="Pfam" id="PF16201">
    <property type="entry name" value="NopRA1"/>
    <property type="match status" value="1"/>
</dbReference>
<feature type="compositionally biased region" description="Basic and acidic residues" evidence="1">
    <location>
        <begin position="1035"/>
        <end position="1044"/>
    </location>
</feature>
<dbReference type="CDD" id="cd22851">
    <property type="entry name" value="SMN_N"/>
    <property type="match status" value="1"/>
</dbReference>
<dbReference type="InterPro" id="IPR016024">
    <property type="entry name" value="ARM-type_fold"/>
</dbReference>
<dbReference type="SUPFAM" id="SSF48371">
    <property type="entry name" value="ARM repeat"/>
    <property type="match status" value="1"/>
</dbReference>
<proteinExistence type="predicted"/>
<reference evidence="5" key="1">
    <citation type="journal article" date="2022" name="New Phytol.">
        <title>Evolutionary transition to the ectomycorrhizal habit in the genomes of a hyperdiverse lineage of mushroom-forming fungi.</title>
        <authorList>
            <person name="Looney B."/>
            <person name="Miyauchi S."/>
            <person name="Morin E."/>
            <person name="Drula E."/>
            <person name="Courty P.E."/>
            <person name="Kohler A."/>
            <person name="Kuo A."/>
            <person name="LaButti K."/>
            <person name="Pangilinan J."/>
            <person name="Lipzen A."/>
            <person name="Riley R."/>
            <person name="Andreopoulos W."/>
            <person name="He G."/>
            <person name="Johnson J."/>
            <person name="Nolan M."/>
            <person name="Tritt A."/>
            <person name="Barry K.W."/>
            <person name="Grigoriev I.V."/>
            <person name="Nagy L.G."/>
            <person name="Hibbett D."/>
            <person name="Henrissat B."/>
            <person name="Matheny P.B."/>
            <person name="Labbe J."/>
            <person name="Martin F.M."/>
        </authorList>
    </citation>
    <scope>NUCLEOTIDE SEQUENCE</scope>
    <source>
        <strain evidence="5">BPL690</strain>
    </source>
</reference>
<dbReference type="Pfam" id="PF11707">
    <property type="entry name" value="Npa1"/>
    <property type="match status" value="1"/>
</dbReference>
<dbReference type="Pfam" id="PF26140">
    <property type="entry name" value="HEAT_URB1"/>
    <property type="match status" value="1"/>
</dbReference>
<dbReference type="InterPro" id="IPR059018">
    <property type="entry name" value="HEAT_URB1"/>
</dbReference>
<dbReference type="InterPro" id="IPR039844">
    <property type="entry name" value="URB1"/>
</dbReference>
<feature type="domain" description="URB1 central HEAT repeat" evidence="4">
    <location>
        <begin position="1671"/>
        <end position="1851"/>
    </location>
</feature>
<keyword evidence="6" id="KW-1185">Reference proteome</keyword>
<feature type="region of interest" description="Disordered" evidence="1">
    <location>
        <begin position="1014"/>
        <end position="1054"/>
    </location>
</feature>
<evidence type="ECO:0000313" key="6">
    <source>
        <dbReference type="Proteomes" id="UP001203297"/>
    </source>
</evidence>
<dbReference type="Pfam" id="PF04910">
    <property type="entry name" value="Tcf25"/>
    <property type="match status" value="1"/>
</dbReference>
<comment type="caution">
    <text evidence="5">The sequence shown here is derived from an EMBL/GenBank/DDBJ whole genome shotgun (WGS) entry which is preliminary data.</text>
</comment>
<sequence>MLELEVIMDVFIVPAKWPSAKRPPQCPLKDRDDQVSMPARLSKRQQRELEELTHADEIVRAKESSGDEDVRFTSAPGRSTFAALLNEDAGSLEVESASDEPTVSPKAKKKAKKKKRGHSAPAHDISTAEQADISAEPPIVLEARNYSWDPAHFFANTGHHIKKGMESTEEAESKGEKGRKRYRDTRFTNSDDSKRSEIPSRTHQEECYKLLSVSLSHLNPDVEMRRFFGAKVVSASKNEPGSSSKARRQPTTQRSNLTRPRSNWSPAKLREGLTLRFLTDDEITTKAALSPWSNNEKYWTAEYSKRYKGATHAFMQTVHSGDPEGFYAILRNVPWHADTLLQLAELYSHREEHGQAADFIERSLFTYERAFVGAFTFTNGMNRLDFDRVENRPFFLALHKQVIDLQRRGIYRTAFEFARLLLSLDPWSDPHGAYLHLDYLAIKSGMHSWLLSLSELFAPVVSKSLGHSPELEECRSSETTICALPGWAYARALALRADGDRAPQSTESLRQAVLNFPSIVPLLADKAEIELSAEVRSHPAFRIYTRHDSGLAEESLLNLLSNIYVQRSHSLWKDPTRSTWFAETVTELVQTGQLPPKATATPGFSRLRNLLRRSEDFDISIYRHVVVLGAPAQSLLSMIPAHIINGNSLACDPLPPPSSKSQYDVEFFRGAEDVFASTIHRHRNAAQTQRLLERLVPDPVFRRQLQDFFAAHPRLLQQFPGGVVQFAQLAGNMPEEVLQDIMLNAQMMEEAAVQGAAPHGEMPGGMPGDNFVQLDFLEEADVEGEGLRAAEVGGGMPVAHEGPLAPEGDMSEEDEEDEEEIAPLPIRVLRNLVGRFWGVSHGEEEVGLRETLSPNPNTGFCALTIHLPHYTVFLAGLRVTRIPISHVVNLDLHLSMRGGGASSIDPHSLPGPGPAKKRKYNPGSQRHWDDPEQQSNALPYDDEGVGSEIEDDAAEEVADDDAEEEEESRELTHNEIWDDSALIAAWESATAEYEAYHGKGKGWKRDPPVKRSPLWYNVPPNPSELKKSKSAKKSKSVEVAREPHIAQQDPENSLPLDFDTFVPNHDPSLLQASQSTFETQNVPLAPGEHVSRDEAFNRALGAMYWTGYWTAVYHSHQQSNGEGKAAISLHVSQGEDEDVEEEEACTSSTTAGYSSWIGNWQLPDVVMSKIYARHESQLKKRVKLDATSYNVHRYKDGADVQRCLQVQTQDGLFEALTALRNQLTIKFDEGPLQPQDERLTLARSWLESAPGAQSIFSIWEKTTERQMSLLTLLVSVLSSLLTVLSSQFAHHKLVKSLFLEQRQDILRSIFTGLDQDPYSLARKVLEVSWTGIWLDPRVKRTLKVNVFNGASLHHIMKLYNRSVGEDSDEQVPADLAHHFLLAICTHPGVGPAHSGNDEIAPKNARIYNKILAQLLKTLKANEDPRQQELALRIFSACPELVSGYWSAASLTLEPRLSSKWIANIAFFGNVISLPVPEASFFLPGSSLYVPTPPPLTAFLENVFPSVNTKAHFSRGLQSTSPLVQHCTALALAKSLSKYSEVLRIMRKVEGVLEEDENSGQWRKRRIELEHEARRRVPDFQVVIAFSQKAGDAVQSLPKDADAGTTPISKMRATMLAESSTRFWKLLQNSFEVVGTGSVIGPTSGLDTLRRLHVLRLLKESDQFLWSSKSGPRSYINILLSAYSSIDALAIRNAIGLLLRHILAGSILFEHDPVEVYSWLSSLPISVRSPDAEAPDGTPLLNEQSATISFLDDCIQLCLKAPYGYIEVLTATSSNTVTYGDYQGGGSAPSPLLATIVEQIFARIAAGLSPSDTLAIVSFARRLLVRLSGKQGSLELLIRLSERLASLSIDDSLMKKYGIVGKAVEREVEILTNYLFLLDNAAAPMVPRGNSSSAVAEFLDRVESIPIPTSTALRQRSAFELMDCVRLFNSPLQKEEAMRLIATMSHIHRPAVAALLACLDPGQRLLQDPPFLMVLRRMQLKVPFDWAFIQCGQEQLSKTEYRVLLNNAVFDDSQPLLGARAALNIIGHRLLSQKKNASIDSGVLLLIADIMKTGRSILDAADFKCLKEHLFGMPSVNAVLTSSGISQEVIEQGIRPILEAVQGPSDIVDHDLLSPFCSHWAQISLSTSRFTNHDQIILWLPYMACEEVLSILDQALLDFRAIEKGEGIKDVLQAVFSAIDQYINTDGDIPGFRSRLPQLVSLYSAQPDWPLLEGLITRAVDSALTAWIDGVPHDASVSSALEPLVLKSCSRWSKRLELRDEGFDSSVFFERPEWTLHTVTTIKSLIYASSVARNVSLAFLESRECLNQQALHLAPLIWSRLDAEDSHVIGSSGTWRRHFNNLTTNMIDARIHWNHRVTCRRAIQAMLEKLSSLRLELLSDLLATVTGIPADTLTAETLQLGKHLMDMLPQEGNAFASALLEHALRWILRSLAAPDSLDERTITALASLVKCFPNIKPRLTDAVLTVLIQNRLFDVGALTLAVDLTSATNLKAGRSVIQHSDFYKHTEISSASRDAVICLVHALFFKHPQNTCQPSHVLPLTPIYRGTLSTSDRQLLNIFCCFEETKKVSAASLLTRSVSGEENPLDALLGLDSATVFRSCMAFPSWRKLDNLGHDLNTNHPLDDRLYDPVFIALLLAHVLAIRQPSSATQWVQLFRTNVVSLLIRSFSSRNDLLRDTCVSQIGIIMNILQNIDMQEKPHVLYILHLLKDTLKEFPEEGAPPRLPSFSTLLLSHALRGVFYPENFIYPLTARFLLQRPELDISDVPMLYAMLYSTSDDWRKERSWILKFISDAMLSTGEEEWKVFRRRHTWDLLASLFQSARQDRSRGTKSLRHPADYYSLILKSGLLSWIEMMLLDPREDESSLWMRVLENILDVVDSVKFESSTGGEWRAAIGRCMTLLQGDTSAHVILSATIQTNCLLASASFLETLQLKSRIVTKLSLLPGPAVPTLDVLLSQCLVNLRHLEKEVTLPALPFSPRTPAQSRHTSYGPCEGGTAGAHVIWGEVVVGLWRASMTSGSSRNAWDELTPRILIWNVLVDGEDRVAEWARREVVRNMTTQNV</sequence>
<feature type="region of interest" description="Disordered" evidence="1">
    <location>
        <begin position="901"/>
        <end position="974"/>
    </location>
</feature>
<feature type="domain" description="URB1 C-terminal" evidence="3">
    <location>
        <begin position="2660"/>
        <end position="2848"/>
    </location>
</feature>
<gene>
    <name evidence="5" type="ORF">B0F90DRAFT_1816784</name>
</gene>
<dbReference type="GO" id="GO:0000466">
    <property type="term" value="P:maturation of 5.8S rRNA from tricistronic rRNA transcript (SSU-rRNA, 5.8S rRNA, LSU-rRNA)"/>
    <property type="evidence" value="ECO:0007669"/>
    <property type="project" value="TreeGrafter"/>
</dbReference>
<feature type="compositionally biased region" description="Acidic residues" evidence="1">
    <location>
        <begin position="809"/>
        <end position="820"/>
    </location>
</feature>
<evidence type="ECO:0000259" key="2">
    <source>
        <dbReference type="Pfam" id="PF11707"/>
    </source>
</evidence>
<feature type="region of interest" description="Disordered" evidence="1">
    <location>
        <begin position="234"/>
        <end position="265"/>
    </location>
</feature>
<evidence type="ECO:0000259" key="4">
    <source>
        <dbReference type="Pfam" id="PF26140"/>
    </source>
</evidence>
<dbReference type="CDD" id="cd22852">
    <property type="entry name" value="SMN_C"/>
    <property type="match status" value="1"/>
</dbReference>
<dbReference type="PANTHER" id="PTHR13500:SF0">
    <property type="entry name" value="NUCLEOLAR PRE-RIBOSOMAL-ASSOCIATED PROTEIN 1"/>
    <property type="match status" value="1"/>
</dbReference>